<keyword evidence="1" id="KW-1133">Transmembrane helix</keyword>
<dbReference type="PANTHER" id="PTHR36007:SF2">
    <property type="entry name" value="TRANSPORT PROTEIN-RELATED"/>
    <property type="match status" value="1"/>
</dbReference>
<accession>F5YC17</accession>
<dbReference type="InParanoid" id="F5YC17"/>
<feature type="transmembrane region" description="Helical" evidence="1">
    <location>
        <begin position="33"/>
        <end position="57"/>
    </location>
</feature>
<reference evidence="3" key="1">
    <citation type="submission" date="2009-12" db="EMBL/GenBank/DDBJ databases">
        <title>Complete sequence of Treponema azotonutricium strain ZAS-9.</title>
        <authorList>
            <person name="Tetu S.G."/>
            <person name="Matson E."/>
            <person name="Ren Q."/>
            <person name="Seshadri R."/>
            <person name="Elbourne L."/>
            <person name="Hassan K.A."/>
            <person name="Durkin A."/>
            <person name="Radune D."/>
            <person name="Mohamoud Y."/>
            <person name="Shay R."/>
            <person name="Jin S."/>
            <person name="Zhang X."/>
            <person name="Lucey K."/>
            <person name="Ballor N.R."/>
            <person name="Ottesen E."/>
            <person name="Rosenthal R."/>
            <person name="Allen A."/>
            <person name="Leadbetter J.R."/>
            <person name="Paulsen I.T."/>
        </authorList>
    </citation>
    <scope>NUCLEOTIDE SEQUENCE [LARGE SCALE GENOMIC DNA]</scope>
    <source>
        <strain evidence="3">ATCC BAA-888 / DSM 13862 / ZAS-9</strain>
    </source>
</reference>
<protein>
    <submittedName>
        <fullName evidence="2">Small multidrug export protein</fullName>
    </submittedName>
</protein>
<reference evidence="2 3" key="2">
    <citation type="journal article" date="2011" name="ISME J.">
        <title>RNA-seq reveals cooperative metabolic interactions between two termite-gut spirochete species in co-culture.</title>
        <authorList>
            <person name="Rosenthal A.Z."/>
            <person name="Matson E.G."/>
            <person name="Eldar A."/>
            <person name="Leadbetter J.R."/>
        </authorList>
    </citation>
    <scope>NUCLEOTIDE SEQUENCE [LARGE SCALE GENOMIC DNA]</scope>
    <source>
        <strain evidence="3">ATCC BAA-888 / DSM 13862 / ZAS-9</strain>
    </source>
</reference>
<proteinExistence type="predicted"/>
<name>F5YC17_LEAAZ</name>
<keyword evidence="1" id="KW-0812">Transmembrane</keyword>
<organism evidence="2 3">
    <name type="scientific">Leadbettera azotonutricia (strain ATCC BAA-888 / DSM 13862 / ZAS-9)</name>
    <name type="common">Treponema azotonutricium</name>
    <dbReference type="NCBI Taxonomy" id="545695"/>
    <lineage>
        <taxon>Bacteria</taxon>
        <taxon>Pseudomonadati</taxon>
        <taxon>Spirochaetota</taxon>
        <taxon>Spirochaetia</taxon>
        <taxon>Spirochaetales</taxon>
        <taxon>Breznakiellaceae</taxon>
        <taxon>Leadbettera</taxon>
    </lineage>
</organism>
<feature type="transmembrane region" description="Helical" evidence="1">
    <location>
        <begin position="92"/>
        <end position="121"/>
    </location>
</feature>
<keyword evidence="3" id="KW-1185">Reference proteome</keyword>
<dbReference type="PANTHER" id="PTHR36007">
    <property type="entry name" value="TRANSPORT PROTEIN-RELATED"/>
    <property type="match status" value="1"/>
</dbReference>
<dbReference type="RefSeq" id="WP_015710243.1">
    <property type="nucleotide sequence ID" value="NC_015577.1"/>
</dbReference>
<sequence length="163" mass="18193">MSGSIVWFITAFLAFLPISELRGAIPFAMAHQIPWYIAFPFAALLNAMVAPVCWIFLSTLNRLFLKMEWYKKFFDRFIESARAKLHEKVEKWGWLGITIFVAIPLPITGAWTGTLGAWVLGISKRRTLLAVILGVVIAGAIVTSVMLLGLQGLKIFVKQVEAP</sequence>
<dbReference type="OrthoDB" id="360192at2"/>
<dbReference type="STRING" id="545695.TREAZ_1787"/>
<dbReference type="AlphaFoldDB" id="F5YC17"/>
<evidence type="ECO:0000313" key="3">
    <source>
        <dbReference type="Proteomes" id="UP000009222"/>
    </source>
</evidence>
<dbReference type="eggNOG" id="COG2426">
    <property type="taxonomic scope" value="Bacteria"/>
</dbReference>
<dbReference type="Proteomes" id="UP000009222">
    <property type="component" value="Chromosome"/>
</dbReference>
<gene>
    <name evidence="2" type="ordered locus">TREAZ_1787</name>
</gene>
<dbReference type="HOGENOM" id="CLU_075669_1_0_12"/>
<dbReference type="KEGG" id="taz:TREAZ_1787"/>
<keyword evidence="1" id="KW-0472">Membrane</keyword>
<dbReference type="InterPro" id="IPR009577">
    <property type="entry name" value="Sm_multidrug_ex"/>
</dbReference>
<dbReference type="Pfam" id="PF06695">
    <property type="entry name" value="Sm_multidrug_ex"/>
    <property type="match status" value="1"/>
</dbReference>
<evidence type="ECO:0000256" key="1">
    <source>
        <dbReference type="SAM" id="Phobius"/>
    </source>
</evidence>
<dbReference type="EMBL" id="CP001841">
    <property type="protein sequence ID" value="AEF83212.1"/>
    <property type="molecule type" value="Genomic_DNA"/>
</dbReference>
<feature type="transmembrane region" description="Helical" evidence="1">
    <location>
        <begin position="127"/>
        <end position="150"/>
    </location>
</feature>
<evidence type="ECO:0000313" key="2">
    <source>
        <dbReference type="EMBL" id="AEF83212.1"/>
    </source>
</evidence>